<accession>A0A067SQ89</accession>
<keyword evidence="1" id="KW-1133">Transmembrane helix</keyword>
<evidence type="ECO:0000256" key="1">
    <source>
        <dbReference type="SAM" id="Phobius"/>
    </source>
</evidence>
<keyword evidence="1" id="KW-0812">Transmembrane</keyword>
<keyword evidence="3" id="KW-1185">Reference proteome</keyword>
<evidence type="ECO:0000313" key="3">
    <source>
        <dbReference type="Proteomes" id="UP000027222"/>
    </source>
</evidence>
<dbReference type="EMBL" id="KL142386">
    <property type="protein sequence ID" value="KDR73115.1"/>
    <property type="molecule type" value="Genomic_DNA"/>
</dbReference>
<feature type="transmembrane region" description="Helical" evidence="1">
    <location>
        <begin position="6"/>
        <end position="30"/>
    </location>
</feature>
<protein>
    <submittedName>
        <fullName evidence="2">Uncharacterized protein</fullName>
    </submittedName>
</protein>
<evidence type="ECO:0000313" key="2">
    <source>
        <dbReference type="EMBL" id="KDR73115.1"/>
    </source>
</evidence>
<gene>
    <name evidence="2" type="ORF">GALMADRAFT_721323</name>
</gene>
<organism evidence="2 3">
    <name type="scientific">Galerina marginata (strain CBS 339.88)</name>
    <dbReference type="NCBI Taxonomy" id="685588"/>
    <lineage>
        <taxon>Eukaryota</taxon>
        <taxon>Fungi</taxon>
        <taxon>Dikarya</taxon>
        <taxon>Basidiomycota</taxon>
        <taxon>Agaricomycotina</taxon>
        <taxon>Agaricomycetes</taxon>
        <taxon>Agaricomycetidae</taxon>
        <taxon>Agaricales</taxon>
        <taxon>Agaricineae</taxon>
        <taxon>Strophariaceae</taxon>
        <taxon>Galerina</taxon>
    </lineage>
</organism>
<dbReference type="AlphaFoldDB" id="A0A067SQ89"/>
<name>A0A067SQ89_GALM3</name>
<sequence length="89" mass="10215">MAERYPVYFVLITFASSLFNSKIPVATYLLGSLNASSRLFNQNPSFIRLHPHFNTLPYHSATGTLRFERPSQFRIPNRGGPCDYSQECR</sequence>
<dbReference type="HOGENOM" id="CLU_2454879_0_0_1"/>
<reference evidence="3" key="1">
    <citation type="journal article" date="2014" name="Proc. Natl. Acad. Sci. U.S.A.">
        <title>Extensive sampling of basidiomycete genomes demonstrates inadequacy of the white-rot/brown-rot paradigm for wood decay fungi.</title>
        <authorList>
            <person name="Riley R."/>
            <person name="Salamov A.A."/>
            <person name="Brown D.W."/>
            <person name="Nagy L.G."/>
            <person name="Floudas D."/>
            <person name="Held B.W."/>
            <person name="Levasseur A."/>
            <person name="Lombard V."/>
            <person name="Morin E."/>
            <person name="Otillar R."/>
            <person name="Lindquist E.A."/>
            <person name="Sun H."/>
            <person name="LaButti K.M."/>
            <person name="Schmutz J."/>
            <person name="Jabbour D."/>
            <person name="Luo H."/>
            <person name="Baker S.E."/>
            <person name="Pisabarro A.G."/>
            <person name="Walton J.D."/>
            <person name="Blanchette R.A."/>
            <person name="Henrissat B."/>
            <person name="Martin F."/>
            <person name="Cullen D."/>
            <person name="Hibbett D.S."/>
            <person name="Grigoriev I.V."/>
        </authorList>
    </citation>
    <scope>NUCLEOTIDE SEQUENCE [LARGE SCALE GENOMIC DNA]</scope>
    <source>
        <strain evidence="3">CBS 339.88</strain>
    </source>
</reference>
<dbReference type="Proteomes" id="UP000027222">
    <property type="component" value="Unassembled WGS sequence"/>
</dbReference>
<proteinExistence type="predicted"/>
<keyword evidence="1" id="KW-0472">Membrane</keyword>